<dbReference type="SMART" id="SM00873">
    <property type="entry name" value="B3_4"/>
    <property type="match status" value="1"/>
</dbReference>
<dbReference type="PANTHER" id="PTHR10947:SF3">
    <property type="entry name" value="LEUCINE-RICH REPEAT-CONTAINING PROTEIN 47"/>
    <property type="match status" value="1"/>
</dbReference>
<dbReference type="PANTHER" id="PTHR10947">
    <property type="entry name" value="PHENYLALANYL-TRNA SYNTHETASE BETA CHAIN AND LEUCINE-RICH REPEAT-CONTAINING PROTEIN 47"/>
    <property type="match status" value="1"/>
</dbReference>
<accession>A0AAN8XHV1</accession>
<evidence type="ECO:0000313" key="5">
    <source>
        <dbReference type="EMBL" id="KAK7079484.1"/>
    </source>
</evidence>
<organism evidence="5 6">
    <name type="scientific">Halocaridina rubra</name>
    <name type="common">Hawaiian red shrimp</name>
    <dbReference type="NCBI Taxonomy" id="373956"/>
    <lineage>
        <taxon>Eukaryota</taxon>
        <taxon>Metazoa</taxon>
        <taxon>Ecdysozoa</taxon>
        <taxon>Arthropoda</taxon>
        <taxon>Crustacea</taxon>
        <taxon>Multicrustacea</taxon>
        <taxon>Malacostraca</taxon>
        <taxon>Eumalacostraca</taxon>
        <taxon>Eucarida</taxon>
        <taxon>Decapoda</taxon>
        <taxon>Pleocyemata</taxon>
        <taxon>Caridea</taxon>
        <taxon>Atyoidea</taxon>
        <taxon>Atyidae</taxon>
        <taxon>Halocaridina</taxon>
    </lineage>
</organism>
<keyword evidence="2" id="KW-0677">Repeat</keyword>
<dbReference type="EMBL" id="JAXCGZ010006879">
    <property type="protein sequence ID" value="KAK7079484.1"/>
    <property type="molecule type" value="Genomic_DNA"/>
</dbReference>
<protein>
    <submittedName>
        <fullName evidence="5">B3/4 domain</fullName>
    </submittedName>
</protein>
<sequence>MWPEVKLVKEEKRYELVLSGEDVNKRIERQGGLDPAVYELTQLNFLRISKSPLTSLEDSISVLDNLTSLILQANNLGKLPETIGKLQKLKILDVSFNCLEGLPDSISQLSSLATLNACSNKICALPNIEGCVNLSILDLGHNNLEKFPNICHENLLRLSDVKLNDNQITDVSPNLPRLASLKILDLGNNALKTVPGEVADCARLKDLNLRGNPLSDRHFKKVVEAERCTPKRVLGNIKQHCPRISEDSGVGDGKGKKGKHAKGKGKRKSDEQMEDLCHELHVLHFCESVPKVQVSSEVKDVRPYIVCCILQRVDLKDENLKKFITAQTKLHDGICEKRMSATIATHDLSKIKGPLKYTARNPDEIRIHPLVRGKEVSAKELHEGLQVEAEAQRKQPKRNNMSGIHRFLHIVDPWSQWPCIVNADNIVISLPPLTNSENTKITQETVDVFVEVTSGVSLNKAKEVMDAVVLSALNLGVIPEKNEAGKTILTIQQVRVEDDEGNLKVIYPSRTDLMYENEAVKIIMPKK</sequence>
<feature type="compositionally biased region" description="Basic residues" evidence="3">
    <location>
        <begin position="256"/>
        <end position="267"/>
    </location>
</feature>
<dbReference type="SMART" id="SM00364">
    <property type="entry name" value="LRR_BAC"/>
    <property type="match status" value="5"/>
</dbReference>
<dbReference type="Proteomes" id="UP001381693">
    <property type="component" value="Unassembled WGS sequence"/>
</dbReference>
<dbReference type="SMART" id="SM00369">
    <property type="entry name" value="LRR_TYP"/>
    <property type="match status" value="5"/>
</dbReference>
<dbReference type="Gene3D" id="3.50.40.10">
    <property type="entry name" value="Phenylalanyl-trna Synthetase, Chain B, domain 3"/>
    <property type="match status" value="1"/>
</dbReference>
<proteinExistence type="predicted"/>
<keyword evidence="1" id="KW-0433">Leucine-rich repeat</keyword>
<feature type="region of interest" description="Disordered" evidence="3">
    <location>
        <begin position="242"/>
        <end position="270"/>
    </location>
</feature>
<dbReference type="Pfam" id="PF13855">
    <property type="entry name" value="LRR_8"/>
    <property type="match status" value="2"/>
</dbReference>
<dbReference type="GO" id="GO:0006432">
    <property type="term" value="P:phenylalanyl-tRNA aminoacylation"/>
    <property type="evidence" value="ECO:0007669"/>
    <property type="project" value="InterPro"/>
</dbReference>
<name>A0AAN8XHV1_HALRR</name>
<evidence type="ECO:0000256" key="2">
    <source>
        <dbReference type="ARBA" id="ARBA00022737"/>
    </source>
</evidence>
<dbReference type="InterPro" id="IPR045060">
    <property type="entry name" value="Phe-tRNA-ligase_IIc_bsu"/>
</dbReference>
<gene>
    <name evidence="5" type="primary">LRRC47_2</name>
    <name evidence="5" type="ORF">SK128_016722</name>
</gene>
<dbReference type="SUPFAM" id="SSF52058">
    <property type="entry name" value="L domain-like"/>
    <property type="match status" value="1"/>
</dbReference>
<dbReference type="InterPro" id="IPR032675">
    <property type="entry name" value="LRR_dom_sf"/>
</dbReference>
<dbReference type="GO" id="GO:0003723">
    <property type="term" value="F:RNA binding"/>
    <property type="evidence" value="ECO:0007669"/>
    <property type="project" value="InterPro"/>
</dbReference>
<dbReference type="InterPro" id="IPR003591">
    <property type="entry name" value="Leu-rich_rpt_typical-subtyp"/>
</dbReference>
<keyword evidence="6" id="KW-1185">Reference proteome</keyword>
<evidence type="ECO:0000256" key="3">
    <source>
        <dbReference type="SAM" id="MobiDB-lite"/>
    </source>
</evidence>
<feature type="domain" description="B3/B4 tRNA-binding" evidence="4">
    <location>
        <begin position="301"/>
        <end position="477"/>
    </location>
</feature>
<reference evidence="5 6" key="1">
    <citation type="submission" date="2023-11" db="EMBL/GenBank/DDBJ databases">
        <title>Halocaridina rubra genome assembly.</title>
        <authorList>
            <person name="Smith C."/>
        </authorList>
    </citation>
    <scope>NUCLEOTIDE SEQUENCE [LARGE SCALE GENOMIC DNA]</scope>
    <source>
        <strain evidence="5">EP-1</strain>
        <tissue evidence="5">Whole</tissue>
    </source>
</reference>
<evidence type="ECO:0000259" key="4">
    <source>
        <dbReference type="SMART" id="SM00873"/>
    </source>
</evidence>
<dbReference type="GO" id="GO:0004826">
    <property type="term" value="F:phenylalanine-tRNA ligase activity"/>
    <property type="evidence" value="ECO:0007669"/>
    <property type="project" value="InterPro"/>
</dbReference>
<dbReference type="InterPro" id="IPR005146">
    <property type="entry name" value="B3/B4_tRNA-bd"/>
</dbReference>
<dbReference type="Gene3D" id="3.80.10.10">
    <property type="entry name" value="Ribonuclease Inhibitor"/>
    <property type="match status" value="1"/>
</dbReference>
<dbReference type="InterPro" id="IPR020825">
    <property type="entry name" value="Phe-tRNA_synthase-like_B3/B4"/>
</dbReference>
<comment type="caution">
    <text evidence="5">The sequence shown here is derived from an EMBL/GenBank/DDBJ whole genome shotgun (WGS) entry which is preliminary data.</text>
</comment>
<evidence type="ECO:0000313" key="6">
    <source>
        <dbReference type="Proteomes" id="UP001381693"/>
    </source>
</evidence>
<evidence type="ECO:0000256" key="1">
    <source>
        <dbReference type="ARBA" id="ARBA00022614"/>
    </source>
</evidence>
<dbReference type="InterPro" id="IPR001611">
    <property type="entry name" value="Leu-rich_rpt"/>
</dbReference>
<dbReference type="PROSITE" id="PS51450">
    <property type="entry name" value="LRR"/>
    <property type="match status" value="1"/>
</dbReference>
<dbReference type="AlphaFoldDB" id="A0AAN8XHV1"/>